<sequence length="272" mass="30209">MGSNSPCFAIPHSPSSATFQHPHQFNQLTSRSLYSHYSNNTNINNNYTGNGMDAPRSSLKRKPSLDHDSPMPSSGPPSPSADDQGEAKVKRVRTTAELVSKSKTVNKLIATLNVSQLVNLISTLVESHPSLAEEIGNIVPRPTVASVEALLSSLETKLQNAFPYTKWGPGRDDYSFNRVKPALEELMETLVDYTNHFTSPPEFPATSFAFLHIATEFGHRLPVWDNAAHNEHKTDLYRTLAEYWIKAIQDASGKLEDGKIYGQKTVQEWAEQ</sequence>
<accession>A0A9P5SAU6</accession>
<evidence type="ECO:0000256" key="1">
    <source>
        <dbReference type="ARBA" id="ARBA00006199"/>
    </source>
</evidence>
<dbReference type="EMBL" id="JAAAUY010001287">
    <property type="protein sequence ID" value="KAF9323443.1"/>
    <property type="molecule type" value="Genomic_DNA"/>
</dbReference>
<comment type="subunit">
    <text evidence="3">Binds the proteasome.</text>
</comment>
<dbReference type="PANTHER" id="PTHR28032">
    <property type="entry name" value="FI02826P"/>
    <property type="match status" value="1"/>
</dbReference>
<dbReference type="GO" id="GO:0000502">
    <property type="term" value="C:proteasome complex"/>
    <property type="evidence" value="ECO:0007669"/>
    <property type="project" value="UniProtKB-KW"/>
</dbReference>
<dbReference type="GO" id="GO:0071630">
    <property type="term" value="P:nuclear protein quality control by the ubiquitin-proteasome system"/>
    <property type="evidence" value="ECO:0007669"/>
    <property type="project" value="UniProtKB-UniRule"/>
</dbReference>
<dbReference type="GO" id="GO:0015031">
    <property type="term" value="P:protein transport"/>
    <property type="evidence" value="ECO:0007669"/>
    <property type="project" value="UniProtKB-UniRule"/>
</dbReference>
<feature type="region of interest" description="Disordered" evidence="4">
    <location>
        <begin position="44"/>
        <end position="90"/>
    </location>
</feature>
<comment type="caution">
    <text evidence="5">The sequence shown here is derived from an EMBL/GenBank/DDBJ whole genome shotgun (WGS) entry which is preliminary data.</text>
</comment>
<dbReference type="PANTHER" id="PTHR28032:SF1">
    <property type="entry name" value="FI02826P"/>
    <property type="match status" value="1"/>
</dbReference>
<comment type="subcellular location">
    <subcellularLocation>
        <location evidence="3">Cytoplasm</location>
    </subcellularLocation>
    <subcellularLocation>
        <location evidence="3">Nucleus</location>
    </subcellularLocation>
</comment>
<dbReference type="InterPro" id="IPR013868">
    <property type="entry name" value="Cut8/Sts1_fam"/>
</dbReference>
<proteinExistence type="inferred from homology"/>
<gene>
    <name evidence="5" type="primary">STS1</name>
    <name evidence="5" type="ORF">BG006_001438</name>
</gene>
<keyword evidence="5" id="KW-0647">Proteasome</keyword>
<name>A0A9P5SAU6_9FUNG</name>
<keyword evidence="3" id="KW-0963">Cytoplasm</keyword>
<comment type="function">
    <text evidence="3">Involved in ubiquitin-mediated protein degradation. Regulatory factor in the ubiquitin/proteasome pathway that controls the turnover of proteasome substrates. Targets proteasomes to the nucleus and facilitates the degradation of nuclear proteins.</text>
</comment>
<keyword evidence="6" id="KW-1185">Reference proteome</keyword>
<evidence type="ECO:0000313" key="6">
    <source>
        <dbReference type="Proteomes" id="UP000696485"/>
    </source>
</evidence>
<dbReference type="GO" id="GO:0005737">
    <property type="term" value="C:cytoplasm"/>
    <property type="evidence" value="ECO:0007669"/>
    <property type="project" value="UniProtKB-SubCell"/>
</dbReference>
<evidence type="ECO:0000256" key="4">
    <source>
        <dbReference type="SAM" id="MobiDB-lite"/>
    </source>
</evidence>
<dbReference type="Pfam" id="PF08559">
    <property type="entry name" value="Cut8"/>
    <property type="match status" value="1"/>
</dbReference>
<evidence type="ECO:0000313" key="5">
    <source>
        <dbReference type="EMBL" id="KAF9323443.1"/>
    </source>
</evidence>
<dbReference type="Proteomes" id="UP000696485">
    <property type="component" value="Unassembled WGS sequence"/>
</dbReference>
<keyword evidence="3" id="KW-0653">Protein transport</keyword>
<organism evidence="5 6">
    <name type="scientific">Podila minutissima</name>
    <dbReference type="NCBI Taxonomy" id="64525"/>
    <lineage>
        <taxon>Eukaryota</taxon>
        <taxon>Fungi</taxon>
        <taxon>Fungi incertae sedis</taxon>
        <taxon>Mucoromycota</taxon>
        <taxon>Mortierellomycotina</taxon>
        <taxon>Mortierellomycetes</taxon>
        <taxon>Mortierellales</taxon>
        <taxon>Mortierellaceae</taxon>
        <taxon>Podila</taxon>
    </lineage>
</organism>
<evidence type="ECO:0000256" key="3">
    <source>
        <dbReference type="RuleBase" id="RU368013"/>
    </source>
</evidence>
<evidence type="ECO:0000256" key="2">
    <source>
        <dbReference type="ARBA" id="ARBA00023242"/>
    </source>
</evidence>
<comment type="similarity">
    <text evidence="1 3">Belongs to the cut8/STS1 family.</text>
</comment>
<keyword evidence="2 3" id="KW-0539">Nucleus</keyword>
<dbReference type="GO" id="GO:0031144">
    <property type="term" value="P:proteasome localization"/>
    <property type="evidence" value="ECO:0007669"/>
    <property type="project" value="UniProtKB-UniRule"/>
</dbReference>
<dbReference type="GO" id="GO:0031965">
    <property type="term" value="C:nuclear membrane"/>
    <property type="evidence" value="ECO:0007669"/>
    <property type="project" value="TreeGrafter"/>
</dbReference>
<dbReference type="AlphaFoldDB" id="A0A9P5SAU6"/>
<dbReference type="Gene3D" id="1.20.58.1590">
    <property type="entry name" value="Tethering factor for nuclear proteasome Cut8/Sts1"/>
    <property type="match status" value="1"/>
</dbReference>
<dbReference type="InterPro" id="IPR038422">
    <property type="entry name" value="Cut8/Sts1_sf"/>
</dbReference>
<reference evidence="5" key="1">
    <citation type="journal article" date="2020" name="Fungal Divers.">
        <title>Resolving the Mortierellaceae phylogeny through synthesis of multi-gene phylogenetics and phylogenomics.</title>
        <authorList>
            <person name="Vandepol N."/>
            <person name="Liber J."/>
            <person name="Desiro A."/>
            <person name="Na H."/>
            <person name="Kennedy M."/>
            <person name="Barry K."/>
            <person name="Grigoriev I.V."/>
            <person name="Miller A.N."/>
            <person name="O'Donnell K."/>
            <person name="Stajich J.E."/>
            <person name="Bonito G."/>
        </authorList>
    </citation>
    <scope>NUCLEOTIDE SEQUENCE</scope>
    <source>
        <strain evidence="5">NVP1</strain>
    </source>
</reference>
<dbReference type="GO" id="GO:0070628">
    <property type="term" value="F:proteasome binding"/>
    <property type="evidence" value="ECO:0007669"/>
    <property type="project" value="TreeGrafter"/>
</dbReference>
<protein>
    <recommendedName>
        <fullName evidence="3">Tethering factor for nuclear proteasome STS1</fullName>
    </recommendedName>
</protein>
<keyword evidence="3" id="KW-0813">Transport</keyword>